<feature type="transmembrane region" description="Helical" evidence="2">
    <location>
        <begin position="352"/>
        <end position="372"/>
    </location>
</feature>
<reference evidence="3 4" key="1">
    <citation type="submission" date="2014-09" db="EMBL/GenBank/DDBJ databases">
        <authorList>
            <person name="Ellenberger Sabrina"/>
        </authorList>
    </citation>
    <scope>NUCLEOTIDE SEQUENCE [LARGE SCALE GENOMIC DNA]</scope>
    <source>
        <strain evidence="3 4">CBS 412.66</strain>
    </source>
</reference>
<evidence type="ECO:0000313" key="4">
    <source>
        <dbReference type="Proteomes" id="UP000054107"/>
    </source>
</evidence>
<feature type="compositionally biased region" description="Polar residues" evidence="1">
    <location>
        <begin position="95"/>
        <end position="105"/>
    </location>
</feature>
<dbReference type="EMBL" id="LN733372">
    <property type="protein sequence ID" value="CEP16886.1"/>
    <property type="molecule type" value="Genomic_DNA"/>
</dbReference>
<keyword evidence="4" id="KW-1185">Reference proteome</keyword>
<dbReference type="OrthoDB" id="2269728at2759"/>
<evidence type="ECO:0000256" key="2">
    <source>
        <dbReference type="SAM" id="Phobius"/>
    </source>
</evidence>
<keyword evidence="2" id="KW-0812">Transmembrane</keyword>
<evidence type="ECO:0000313" key="3">
    <source>
        <dbReference type="EMBL" id="CEP16886.1"/>
    </source>
</evidence>
<protein>
    <submittedName>
        <fullName evidence="3">Uncharacterized protein</fullName>
    </submittedName>
</protein>
<name>A0A0B7NEF8_9FUNG</name>
<dbReference type="Proteomes" id="UP000054107">
    <property type="component" value="Unassembled WGS sequence"/>
</dbReference>
<sequence length="382" mass="43299">MSSEPRQKKKSIMSDPYAGQYPPPPPLSQSDLGIEENQQLYQQQEDQQQQQHQQQQPFYIIDPTLSSNQRNSFSSAKRPSFHEDSRSTAHVSIGAPSNHSIQDSQQSHRYDIANSSHNNNTENGGYDDPEAVDLREYLFAERQEKLRQQELETQQNKQQRQSYSALTGVDMSDAYRHQHPPPRPEQVFYNNENSLYSSDTVLYNNNTVASPLIIPPLPLPMLSHQQSSAVFTPSPVQQHHQQQQQFMSPFRQPQLGQQSSTPSLMPPIVPPLPPPPPLPMMLNDKYARRRHGYCCLGLSLCSCLWTLILLVILIAGIALIVIAKVFEDKCTASNEYAESNGTLCNQVLHDGFLYGGIVVAGLSAIIVVWRAVKWSCFYRRRK</sequence>
<keyword evidence="2" id="KW-1133">Transmembrane helix</keyword>
<keyword evidence="2" id="KW-0472">Membrane</keyword>
<feature type="transmembrane region" description="Helical" evidence="2">
    <location>
        <begin position="293"/>
        <end position="323"/>
    </location>
</feature>
<feature type="region of interest" description="Disordered" evidence="1">
    <location>
        <begin position="1"/>
        <end position="107"/>
    </location>
</feature>
<accession>A0A0B7NEF8</accession>
<proteinExistence type="predicted"/>
<evidence type="ECO:0000256" key="1">
    <source>
        <dbReference type="SAM" id="MobiDB-lite"/>
    </source>
</evidence>
<organism evidence="3 4">
    <name type="scientific">Parasitella parasitica</name>
    <dbReference type="NCBI Taxonomy" id="35722"/>
    <lineage>
        <taxon>Eukaryota</taxon>
        <taxon>Fungi</taxon>
        <taxon>Fungi incertae sedis</taxon>
        <taxon>Mucoromycota</taxon>
        <taxon>Mucoromycotina</taxon>
        <taxon>Mucoromycetes</taxon>
        <taxon>Mucorales</taxon>
        <taxon>Mucorineae</taxon>
        <taxon>Mucoraceae</taxon>
        <taxon>Parasitella</taxon>
    </lineage>
</organism>
<gene>
    <name evidence="3" type="primary">PARPA_11165.1 scaffold 42800</name>
</gene>
<feature type="compositionally biased region" description="Low complexity" evidence="1">
    <location>
        <begin position="28"/>
        <end position="56"/>
    </location>
</feature>
<dbReference type="AlphaFoldDB" id="A0A0B7NEF8"/>
<feature type="compositionally biased region" description="Polar residues" evidence="1">
    <location>
        <begin position="64"/>
        <end position="77"/>
    </location>
</feature>